<dbReference type="EMBL" id="BGPR01002619">
    <property type="protein sequence ID" value="GBM76405.1"/>
    <property type="molecule type" value="Genomic_DNA"/>
</dbReference>
<keyword evidence="6" id="KW-0675">Receptor</keyword>
<evidence type="ECO:0000256" key="4">
    <source>
        <dbReference type="ARBA" id="ARBA00023065"/>
    </source>
</evidence>
<dbReference type="GO" id="GO:0098703">
    <property type="term" value="P:calcium ion import across plasma membrane"/>
    <property type="evidence" value="ECO:0007669"/>
    <property type="project" value="TreeGrafter"/>
</dbReference>
<dbReference type="GO" id="GO:0030424">
    <property type="term" value="C:axon"/>
    <property type="evidence" value="ECO:0007669"/>
    <property type="project" value="TreeGrafter"/>
</dbReference>
<dbReference type="GO" id="GO:0005432">
    <property type="term" value="F:calcium:sodium antiporter activity"/>
    <property type="evidence" value="ECO:0007669"/>
    <property type="project" value="TreeGrafter"/>
</dbReference>
<name>A0A4Y2IFG0_ARAVE</name>
<dbReference type="GO" id="GO:0042383">
    <property type="term" value="C:sarcolemma"/>
    <property type="evidence" value="ECO:0007669"/>
    <property type="project" value="TreeGrafter"/>
</dbReference>
<dbReference type="SMART" id="SM00237">
    <property type="entry name" value="Calx_beta"/>
    <property type="match status" value="2"/>
</dbReference>
<reference evidence="6 7" key="1">
    <citation type="journal article" date="2019" name="Sci. Rep.">
        <title>Orb-weaving spider Araneus ventricosus genome elucidates the spidroin gene catalogue.</title>
        <authorList>
            <person name="Kono N."/>
            <person name="Nakamura H."/>
            <person name="Ohtoshi R."/>
            <person name="Moran D.A.P."/>
            <person name="Shinohara A."/>
            <person name="Yoshida Y."/>
            <person name="Fujiwara M."/>
            <person name="Mori M."/>
            <person name="Tomita M."/>
            <person name="Arakawa K."/>
        </authorList>
    </citation>
    <scope>NUCLEOTIDE SEQUENCE [LARGE SCALE GENOMIC DNA]</scope>
</reference>
<feature type="domain" description="Calx-beta" evidence="5">
    <location>
        <begin position="3"/>
        <end position="85"/>
    </location>
</feature>
<dbReference type="SUPFAM" id="SSF141072">
    <property type="entry name" value="CalX-like"/>
    <property type="match status" value="2"/>
</dbReference>
<evidence type="ECO:0000259" key="5">
    <source>
        <dbReference type="SMART" id="SM00237"/>
    </source>
</evidence>
<dbReference type="GO" id="GO:0098794">
    <property type="term" value="C:postsynapse"/>
    <property type="evidence" value="ECO:0007669"/>
    <property type="project" value="TreeGrafter"/>
</dbReference>
<dbReference type="PANTHER" id="PTHR11878:SF65">
    <property type="entry name" value="NA_CA-EXCHANGE PROTEIN, ISOFORM G"/>
    <property type="match status" value="1"/>
</dbReference>
<proteinExistence type="predicted"/>
<dbReference type="AlphaFoldDB" id="A0A4Y2IFG0"/>
<accession>A0A4Y2IFG0</accession>
<dbReference type="PANTHER" id="PTHR11878">
    <property type="entry name" value="SODIUM/CALCIUM EXCHANGER"/>
    <property type="match status" value="1"/>
</dbReference>
<dbReference type="InterPro" id="IPR003644">
    <property type="entry name" value="Calx_beta"/>
</dbReference>
<comment type="caution">
    <text evidence="6">The sequence shown here is derived from an EMBL/GenBank/DDBJ whole genome shotgun (WGS) entry which is preliminary data.</text>
</comment>
<dbReference type="InterPro" id="IPR051171">
    <property type="entry name" value="CaCA"/>
</dbReference>
<keyword evidence="4" id="KW-0406">Ion transport</keyword>
<organism evidence="6 7">
    <name type="scientific">Araneus ventricosus</name>
    <name type="common">Orbweaver spider</name>
    <name type="synonym">Epeira ventricosa</name>
    <dbReference type="NCBI Taxonomy" id="182803"/>
    <lineage>
        <taxon>Eukaryota</taxon>
        <taxon>Metazoa</taxon>
        <taxon>Ecdysozoa</taxon>
        <taxon>Arthropoda</taxon>
        <taxon>Chelicerata</taxon>
        <taxon>Arachnida</taxon>
        <taxon>Araneae</taxon>
        <taxon>Araneomorphae</taxon>
        <taxon>Entelegynae</taxon>
        <taxon>Araneoidea</taxon>
        <taxon>Araneidae</taxon>
        <taxon>Araneus</taxon>
    </lineage>
</organism>
<keyword evidence="1" id="KW-0732">Signal</keyword>
<gene>
    <name evidence="6" type="primary">Gpr98</name>
    <name evidence="6" type="ORF">AVEN_244780_1</name>
</gene>
<dbReference type="Gene3D" id="2.60.40.2030">
    <property type="match status" value="2"/>
</dbReference>
<keyword evidence="3" id="KW-0106">Calcium</keyword>
<evidence type="ECO:0000256" key="2">
    <source>
        <dbReference type="ARBA" id="ARBA00022737"/>
    </source>
</evidence>
<keyword evidence="2" id="KW-0677">Repeat</keyword>
<keyword evidence="7" id="KW-1185">Reference proteome</keyword>
<evidence type="ECO:0000256" key="3">
    <source>
        <dbReference type="ARBA" id="ARBA00022837"/>
    </source>
</evidence>
<sequence length="222" mass="24158">MDKVEVAVPEDVGATILTIMRTGGSEGPLHGRFFTVDGTAQAGSDFESINGNVSFENGEMSQTISVPIKDDALKEDMENFMVELLVEDDPSMRSIAFVNIIDNDNNPGVFEFRESQVSVREGSARVSLTIIRTDGTDGSVSLRLRTVDGSARLGEDYTLRSKVISFSDGEREKTVDIDIIDDNIREGPEHFKIGLFDPTNGAILGPNSIFAVTILDDDGEFS</sequence>
<keyword evidence="4" id="KW-0813">Transport</keyword>
<evidence type="ECO:0000256" key="1">
    <source>
        <dbReference type="ARBA" id="ARBA00022729"/>
    </source>
</evidence>
<evidence type="ECO:0000313" key="7">
    <source>
        <dbReference type="Proteomes" id="UP000499080"/>
    </source>
</evidence>
<feature type="domain" description="Calx-beta" evidence="5">
    <location>
        <begin position="96"/>
        <end position="196"/>
    </location>
</feature>
<dbReference type="InterPro" id="IPR038081">
    <property type="entry name" value="CalX-like_sf"/>
</dbReference>
<dbReference type="Proteomes" id="UP000499080">
    <property type="component" value="Unassembled WGS sequence"/>
</dbReference>
<dbReference type="GO" id="GO:0007154">
    <property type="term" value="P:cell communication"/>
    <property type="evidence" value="ECO:0007669"/>
    <property type="project" value="InterPro"/>
</dbReference>
<dbReference type="Pfam" id="PF03160">
    <property type="entry name" value="Calx-beta"/>
    <property type="match status" value="1"/>
</dbReference>
<protein>
    <submittedName>
        <fullName evidence="6">G-protein coupled receptor 98</fullName>
    </submittedName>
</protein>
<evidence type="ECO:0000313" key="6">
    <source>
        <dbReference type="EMBL" id="GBM76405.1"/>
    </source>
</evidence>